<evidence type="ECO:0008006" key="3">
    <source>
        <dbReference type="Google" id="ProtNLM"/>
    </source>
</evidence>
<name>A0ABQ5FS24_9ASTR</name>
<reference evidence="1" key="2">
    <citation type="submission" date="2022-01" db="EMBL/GenBank/DDBJ databases">
        <authorList>
            <person name="Yamashiro T."/>
            <person name="Shiraishi A."/>
            <person name="Satake H."/>
            <person name="Nakayama K."/>
        </authorList>
    </citation>
    <scope>NUCLEOTIDE SEQUENCE</scope>
</reference>
<comment type="caution">
    <text evidence="1">The sequence shown here is derived from an EMBL/GenBank/DDBJ whole genome shotgun (WGS) entry which is preliminary data.</text>
</comment>
<dbReference type="Proteomes" id="UP001151760">
    <property type="component" value="Unassembled WGS sequence"/>
</dbReference>
<evidence type="ECO:0000313" key="2">
    <source>
        <dbReference type="Proteomes" id="UP001151760"/>
    </source>
</evidence>
<organism evidence="1 2">
    <name type="scientific">Tanacetum coccineum</name>
    <dbReference type="NCBI Taxonomy" id="301880"/>
    <lineage>
        <taxon>Eukaryota</taxon>
        <taxon>Viridiplantae</taxon>
        <taxon>Streptophyta</taxon>
        <taxon>Embryophyta</taxon>
        <taxon>Tracheophyta</taxon>
        <taxon>Spermatophyta</taxon>
        <taxon>Magnoliopsida</taxon>
        <taxon>eudicotyledons</taxon>
        <taxon>Gunneridae</taxon>
        <taxon>Pentapetalae</taxon>
        <taxon>asterids</taxon>
        <taxon>campanulids</taxon>
        <taxon>Asterales</taxon>
        <taxon>Asteraceae</taxon>
        <taxon>Asteroideae</taxon>
        <taxon>Anthemideae</taxon>
        <taxon>Anthemidinae</taxon>
        <taxon>Tanacetum</taxon>
    </lineage>
</organism>
<dbReference type="PANTHER" id="PTHR33116">
    <property type="entry name" value="REVERSE TRANSCRIPTASE ZINC-BINDING DOMAIN-CONTAINING PROTEIN-RELATED-RELATED"/>
    <property type="match status" value="1"/>
</dbReference>
<dbReference type="PANTHER" id="PTHR33116:SF79">
    <property type="entry name" value="REVERSE TRANSCRIPTASE DOMAIN, ZINC FINGER, CCHC-TYPE-RELATED"/>
    <property type="match status" value="1"/>
</dbReference>
<dbReference type="EMBL" id="BQNB010017677">
    <property type="protein sequence ID" value="GJT65994.1"/>
    <property type="molecule type" value="Genomic_DNA"/>
</dbReference>
<evidence type="ECO:0000313" key="1">
    <source>
        <dbReference type="EMBL" id="GJT65994.1"/>
    </source>
</evidence>
<proteinExistence type="predicted"/>
<protein>
    <recommendedName>
        <fullName evidence="3">Reverse transcriptase zinc-binding domain-containing protein</fullName>
    </recommendedName>
</protein>
<sequence>MLKRKRRKDGINGVLVDGSWINDPSQVKELFFNFYRDKFSHFTGKNMVYPSSRIQKIYEHQMQELASQFTMDEIKEADILKLDIYKFVNEFYEKREILNGFNSSFITMIPKSAFVKGRQILDGLLVVNKVIEWYKKKKKKSMEGLHVAIEDVVDHGLFRALRVGSEEVLISHLFYADDAMLMGEWNEENITNLIVILDCFFLISGLKINLYKSKLYGVGVPMQDIENRAVITRCSSATIPFKYLGLPVGNNMNRSSNWENMIQKVKKKLGTWKICENLSTMVLALDSGWTYGWENGQWRWSWLRNIPNGGRTCQQLQDMQNELQYLELNNQEDAWKWQLAKDGVFSVSCTRKHIDNILLNSGDIATRWNNVVPIKVASCIWDRVFRWLDINRPVFSNIEDIFTWIDSLTIRLNRRKVLDAILVTVLWVIWRYRNNKIFGLVKMNRSNIFDDVVSIVF</sequence>
<reference evidence="1" key="1">
    <citation type="journal article" date="2022" name="Int. J. Mol. Sci.">
        <title>Draft Genome of Tanacetum Coccineum: Genomic Comparison of Closely Related Tanacetum-Family Plants.</title>
        <authorList>
            <person name="Yamashiro T."/>
            <person name="Shiraishi A."/>
            <person name="Nakayama K."/>
            <person name="Satake H."/>
        </authorList>
    </citation>
    <scope>NUCLEOTIDE SEQUENCE</scope>
</reference>
<gene>
    <name evidence="1" type="ORF">Tco_1017474</name>
</gene>
<keyword evidence="2" id="KW-1185">Reference proteome</keyword>
<accession>A0ABQ5FS24</accession>